<evidence type="ECO:0000256" key="1">
    <source>
        <dbReference type="SAM" id="MobiDB-lite"/>
    </source>
</evidence>
<reference evidence="2 3" key="1">
    <citation type="journal article" date="2018" name="Evol. Lett.">
        <title>Horizontal gene cluster transfer increased hallucinogenic mushroom diversity.</title>
        <authorList>
            <person name="Reynolds H.T."/>
            <person name="Vijayakumar V."/>
            <person name="Gluck-Thaler E."/>
            <person name="Korotkin H.B."/>
            <person name="Matheny P.B."/>
            <person name="Slot J.C."/>
        </authorList>
    </citation>
    <scope>NUCLEOTIDE SEQUENCE [LARGE SCALE GENOMIC DNA]</scope>
    <source>
        <strain evidence="2 3">2631</strain>
    </source>
</reference>
<comment type="caution">
    <text evidence="2">The sequence shown here is derived from an EMBL/GenBank/DDBJ whole genome shotgun (WGS) entry which is preliminary data.</text>
</comment>
<evidence type="ECO:0000313" key="2">
    <source>
        <dbReference type="EMBL" id="PPQ89336.1"/>
    </source>
</evidence>
<dbReference type="InParanoid" id="A0A409XEZ6"/>
<dbReference type="STRING" id="93625.A0A409XEZ6"/>
<feature type="region of interest" description="Disordered" evidence="1">
    <location>
        <begin position="1"/>
        <end position="145"/>
    </location>
</feature>
<proteinExistence type="predicted"/>
<dbReference type="OrthoDB" id="2500073at2759"/>
<gene>
    <name evidence="2" type="ORF">CVT25_003173</name>
</gene>
<feature type="compositionally biased region" description="Polar residues" evidence="1">
    <location>
        <begin position="1"/>
        <end position="43"/>
    </location>
</feature>
<organism evidence="2 3">
    <name type="scientific">Psilocybe cyanescens</name>
    <dbReference type="NCBI Taxonomy" id="93625"/>
    <lineage>
        <taxon>Eukaryota</taxon>
        <taxon>Fungi</taxon>
        <taxon>Dikarya</taxon>
        <taxon>Basidiomycota</taxon>
        <taxon>Agaricomycotina</taxon>
        <taxon>Agaricomycetes</taxon>
        <taxon>Agaricomycetidae</taxon>
        <taxon>Agaricales</taxon>
        <taxon>Agaricineae</taxon>
        <taxon>Strophariaceae</taxon>
        <taxon>Psilocybe</taxon>
    </lineage>
</organism>
<accession>A0A409XEZ6</accession>
<evidence type="ECO:0000313" key="3">
    <source>
        <dbReference type="Proteomes" id="UP000283269"/>
    </source>
</evidence>
<name>A0A409XEZ6_PSICY</name>
<dbReference type="AlphaFoldDB" id="A0A409XEZ6"/>
<feature type="compositionally biased region" description="Basic and acidic residues" evidence="1">
    <location>
        <begin position="83"/>
        <end position="109"/>
    </location>
</feature>
<protein>
    <submittedName>
        <fullName evidence="2">Uncharacterized protein</fullName>
    </submittedName>
</protein>
<dbReference type="Proteomes" id="UP000283269">
    <property type="component" value="Unassembled WGS sequence"/>
</dbReference>
<sequence length="145" mass="15254">MSSTTQNVSASHNSGTAPTATPSNTSGDNSATASASGGDTTYPEQIHAGKVGYGPNYRTGPSLEDKIQGLKEELKGKVTRNSELVEHGRQVKSGEEKRKKLTGEGHGKGAMEQAATVAPEGTEDAERQRKGNNVDFATRPVEARQ</sequence>
<dbReference type="EMBL" id="NHYD01001903">
    <property type="protein sequence ID" value="PPQ89336.1"/>
    <property type="molecule type" value="Genomic_DNA"/>
</dbReference>
<feature type="compositionally biased region" description="Basic and acidic residues" evidence="1">
    <location>
        <begin position="63"/>
        <end position="76"/>
    </location>
</feature>
<keyword evidence="3" id="KW-1185">Reference proteome</keyword>